<dbReference type="Proteomes" id="UP001523392">
    <property type="component" value="Unassembled WGS sequence"/>
</dbReference>
<keyword evidence="3 4" id="KW-0472">Membrane</keyword>
<dbReference type="InterPro" id="IPR050327">
    <property type="entry name" value="Proton-linked_MCT"/>
</dbReference>
<feature type="transmembrane region" description="Helical" evidence="4">
    <location>
        <begin position="292"/>
        <end position="313"/>
    </location>
</feature>
<accession>A0ABT1D2E4</accession>
<evidence type="ECO:0000256" key="1">
    <source>
        <dbReference type="ARBA" id="ARBA00022692"/>
    </source>
</evidence>
<dbReference type="PROSITE" id="PS50850">
    <property type="entry name" value="MFS"/>
    <property type="match status" value="1"/>
</dbReference>
<dbReference type="InterPro" id="IPR020846">
    <property type="entry name" value="MFS_dom"/>
</dbReference>
<keyword evidence="2 4" id="KW-1133">Transmembrane helix</keyword>
<name>A0ABT1D2E4_9PROT</name>
<evidence type="ECO:0000256" key="3">
    <source>
        <dbReference type="ARBA" id="ARBA00023136"/>
    </source>
</evidence>
<evidence type="ECO:0000313" key="7">
    <source>
        <dbReference type="Proteomes" id="UP001523392"/>
    </source>
</evidence>
<sequence length="335" mass="33068">MTAGSLAAGLGLAAASQVAALWQLYAAWAAIGAVMAFTLYEAAFAAVAVAFGRAHARRGIAAVTLAGGLASTLSWPLVALAVDGVGWRSTLLALAAINMACATLHWLFLPDRPASDGGGQHAAAAAGEGSLGEILRQPSFWWLGGSMLLMASVSASMAVHLVPALSSKDMSAGTALAVAALMGPMQVAGRLLERTVARRAPLRAVGIAAMAIVAVSLASLGVAGGLAAAAAAVVAYGAANGVLAIVRGAIPAELFGTRAYASAIGILAAANAVAAAVGPVTVAWLWNASGSYALPLLSLAALAGVGLVAFAAATRPTRPHNPRGVRECAVGVPGR</sequence>
<keyword evidence="1 4" id="KW-0812">Transmembrane</keyword>
<evidence type="ECO:0000259" key="5">
    <source>
        <dbReference type="PROSITE" id="PS50850"/>
    </source>
</evidence>
<feature type="domain" description="Major facilitator superfamily (MFS) profile" evidence="5">
    <location>
        <begin position="1"/>
        <end position="318"/>
    </location>
</feature>
<feature type="transmembrane region" description="Helical" evidence="4">
    <location>
        <begin position="174"/>
        <end position="192"/>
    </location>
</feature>
<dbReference type="EMBL" id="JAFIRR010000045">
    <property type="protein sequence ID" value="MCO6416094.1"/>
    <property type="molecule type" value="Genomic_DNA"/>
</dbReference>
<dbReference type="InterPro" id="IPR011701">
    <property type="entry name" value="MFS"/>
</dbReference>
<proteinExistence type="predicted"/>
<dbReference type="Pfam" id="PF07690">
    <property type="entry name" value="MFS_1"/>
    <property type="match status" value="1"/>
</dbReference>
<dbReference type="PANTHER" id="PTHR11360">
    <property type="entry name" value="MONOCARBOXYLATE TRANSPORTER"/>
    <property type="match status" value="1"/>
</dbReference>
<reference evidence="6 7" key="1">
    <citation type="submission" date="2021-12" db="EMBL/GenBank/DDBJ databases">
        <title>Siccirubricoccus leaddurans sp. nov., a high concentration Zn2+ tolerance bacterium.</title>
        <authorList>
            <person name="Cao Y."/>
        </authorList>
    </citation>
    <scope>NUCLEOTIDE SEQUENCE [LARGE SCALE GENOMIC DNA]</scope>
    <source>
        <strain evidence="6 7">KC 17139</strain>
    </source>
</reference>
<dbReference type="Gene3D" id="1.20.1250.20">
    <property type="entry name" value="MFS general substrate transporter like domains"/>
    <property type="match status" value="1"/>
</dbReference>
<feature type="transmembrane region" description="Helical" evidence="4">
    <location>
        <begin position="90"/>
        <end position="109"/>
    </location>
</feature>
<gene>
    <name evidence="6" type="ORF">JYK14_07915</name>
</gene>
<protein>
    <submittedName>
        <fullName evidence="6">MFS transporter</fullName>
    </submittedName>
</protein>
<dbReference type="PANTHER" id="PTHR11360:SF308">
    <property type="entry name" value="BLL3089 PROTEIN"/>
    <property type="match status" value="1"/>
</dbReference>
<evidence type="ECO:0000256" key="2">
    <source>
        <dbReference type="ARBA" id="ARBA00022989"/>
    </source>
</evidence>
<organism evidence="6 7">
    <name type="scientific">Siccirubricoccus soli</name>
    <dbReference type="NCBI Taxonomy" id="2899147"/>
    <lineage>
        <taxon>Bacteria</taxon>
        <taxon>Pseudomonadati</taxon>
        <taxon>Pseudomonadota</taxon>
        <taxon>Alphaproteobacteria</taxon>
        <taxon>Acetobacterales</taxon>
        <taxon>Roseomonadaceae</taxon>
        <taxon>Siccirubricoccus</taxon>
    </lineage>
</organism>
<feature type="transmembrane region" description="Helical" evidence="4">
    <location>
        <begin position="59"/>
        <end position="78"/>
    </location>
</feature>
<feature type="transmembrane region" description="Helical" evidence="4">
    <location>
        <begin position="204"/>
        <end position="223"/>
    </location>
</feature>
<evidence type="ECO:0000313" key="6">
    <source>
        <dbReference type="EMBL" id="MCO6416094.1"/>
    </source>
</evidence>
<feature type="transmembrane region" description="Helical" evidence="4">
    <location>
        <begin position="25"/>
        <end position="52"/>
    </location>
</feature>
<dbReference type="RefSeq" id="WP_252952703.1">
    <property type="nucleotide sequence ID" value="NZ_JAFIRR010000045.1"/>
</dbReference>
<comment type="caution">
    <text evidence="6">The sequence shown here is derived from an EMBL/GenBank/DDBJ whole genome shotgun (WGS) entry which is preliminary data.</text>
</comment>
<dbReference type="InterPro" id="IPR036259">
    <property type="entry name" value="MFS_trans_sf"/>
</dbReference>
<keyword evidence="7" id="KW-1185">Reference proteome</keyword>
<feature type="transmembrane region" description="Helical" evidence="4">
    <location>
        <begin position="262"/>
        <end position="286"/>
    </location>
</feature>
<evidence type="ECO:0000256" key="4">
    <source>
        <dbReference type="SAM" id="Phobius"/>
    </source>
</evidence>
<dbReference type="SUPFAM" id="SSF103473">
    <property type="entry name" value="MFS general substrate transporter"/>
    <property type="match status" value="1"/>
</dbReference>
<feature type="transmembrane region" description="Helical" evidence="4">
    <location>
        <begin position="140"/>
        <end position="162"/>
    </location>
</feature>
<feature type="transmembrane region" description="Helical" evidence="4">
    <location>
        <begin position="229"/>
        <end position="250"/>
    </location>
</feature>